<evidence type="ECO:0000256" key="2">
    <source>
        <dbReference type="ARBA" id="ARBA00023002"/>
    </source>
</evidence>
<dbReference type="Proteomes" id="UP000242515">
    <property type="component" value="Unassembled WGS sequence"/>
</dbReference>
<dbReference type="EMBL" id="FOGC01000022">
    <property type="protein sequence ID" value="SER30601.1"/>
    <property type="molecule type" value="Genomic_DNA"/>
</dbReference>
<proteinExistence type="inferred from homology"/>
<dbReference type="GO" id="GO:0016020">
    <property type="term" value="C:membrane"/>
    <property type="evidence" value="ECO:0007669"/>
    <property type="project" value="TreeGrafter"/>
</dbReference>
<accession>A0A1H9N436</accession>
<dbReference type="SUPFAM" id="SSF51735">
    <property type="entry name" value="NAD(P)-binding Rossmann-fold domains"/>
    <property type="match status" value="1"/>
</dbReference>
<dbReference type="Gene3D" id="3.40.50.720">
    <property type="entry name" value="NAD(P)-binding Rossmann-like Domain"/>
    <property type="match status" value="1"/>
</dbReference>
<dbReference type="PANTHER" id="PTHR44196:SF1">
    <property type="entry name" value="DEHYDROGENASE_REDUCTASE SDR FAMILY MEMBER 7B"/>
    <property type="match status" value="1"/>
</dbReference>
<keyword evidence="4" id="KW-1185">Reference proteome</keyword>
<dbReference type="AlphaFoldDB" id="A0A1H9N436"/>
<sequence>MSEKVVVITGALSGIGEECCREFAKNGYNVVFSGRKAKYGEKLQKELKK</sequence>
<comment type="similarity">
    <text evidence="1">Belongs to the short-chain dehydrogenases/reductases (SDR) family.</text>
</comment>
<protein>
    <submittedName>
        <fullName evidence="3">Short chain dehydrogenase</fullName>
    </submittedName>
</protein>
<dbReference type="Pfam" id="PF00106">
    <property type="entry name" value="adh_short"/>
    <property type="match status" value="1"/>
</dbReference>
<evidence type="ECO:0000256" key="1">
    <source>
        <dbReference type="ARBA" id="ARBA00006484"/>
    </source>
</evidence>
<dbReference type="InterPro" id="IPR036291">
    <property type="entry name" value="NAD(P)-bd_dom_sf"/>
</dbReference>
<dbReference type="PANTHER" id="PTHR44196">
    <property type="entry name" value="DEHYDROGENASE/REDUCTASE SDR FAMILY MEMBER 7B"/>
    <property type="match status" value="1"/>
</dbReference>
<organism evidence="3 4">
    <name type="scientific">Rosenbergiella nectarea</name>
    <dbReference type="NCBI Taxonomy" id="988801"/>
    <lineage>
        <taxon>Bacteria</taxon>
        <taxon>Pseudomonadati</taxon>
        <taxon>Pseudomonadota</taxon>
        <taxon>Gammaproteobacteria</taxon>
        <taxon>Enterobacterales</taxon>
        <taxon>Erwiniaceae</taxon>
        <taxon>Rosenbergiella</taxon>
    </lineage>
</organism>
<name>A0A1H9N436_9GAMM</name>
<dbReference type="GO" id="GO:0016491">
    <property type="term" value="F:oxidoreductase activity"/>
    <property type="evidence" value="ECO:0007669"/>
    <property type="project" value="UniProtKB-KW"/>
</dbReference>
<gene>
    <name evidence="3" type="ORF">SAMN05216522_12212</name>
</gene>
<keyword evidence="2" id="KW-0560">Oxidoreductase</keyword>
<dbReference type="STRING" id="988801.SAMN05216522_12212"/>
<dbReference type="InterPro" id="IPR002347">
    <property type="entry name" value="SDR_fam"/>
</dbReference>
<reference evidence="4" key="1">
    <citation type="submission" date="2016-10" db="EMBL/GenBank/DDBJ databases">
        <authorList>
            <person name="Varghese N."/>
            <person name="Submissions S."/>
        </authorList>
    </citation>
    <scope>NUCLEOTIDE SEQUENCE [LARGE SCALE GENOMIC DNA]</scope>
    <source>
        <strain evidence="4">8N4</strain>
    </source>
</reference>
<evidence type="ECO:0000313" key="4">
    <source>
        <dbReference type="Proteomes" id="UP000242515"/>
    </source>
</evidence>
<evidence type="ECO:0000313" key="3">
    <source>
        <dbReference type="EMBL" id="SER30601.1"/>
    </source>
</evidence>